<feature type="transmembrane region" description="Helical" evidence="12">
    <location>
        <begin position="459"/>
        <end position="480"/>
    </location>
</feature>
<comment type="similarity">
    <text evidence="2">Belongs to the CD36 family.</text>
</comment>
<dbReference type="PRINTS" id="PR01609">
    <property type="entry name" value="CD36FAMILY"/>
</dbReference>
<dbReference type="EMBL" id="MN515220">
    <property type="protein sequence ID" value="QMS80368.1"/>
    <property type="molecule type" value="mRNA"/>
</dbReference>
<dbReference type="InterPro" id="IPR002159">
    <property type="entry name" value="CD36_fam"/>
</dbReference>
<accession>A0A7G4KBY2</accession>
<evidence type="ECO:0000256" key="3">
    <source>
        <dbReference type="ARBA" id="ARBA00022475"/>
    </source>
</evidence>
<evidence type="ECO:0000313" key="13">
    <source>
        <dbReference type="EMBL" id="QMS80368.1"/>
    </source>
</evidence>
<keyword evidence="10" id="KW-0675">Receptor</keyword>
<keyword evidence="6" id="KW-0552">Olfaction</keyword>
<dbReference type="GO" id="GO:0007608">
    <property type="term" value="P:sensory perception of smell"/>
    <property type="evidence" value="ECO:0007669"/>
    <property type="project" value="UniProtKB-KW"/>
</dbReference>
<keyword evidence="7 12" id="KW-1133">Transmembrane helix</keyword>
<evidence type="ECO:0000256" key="7">
    <source>
        <dbReference type="ARBA" id="ARBA00022989"/>
    </source>
</evidence>
<dbReference type="PANTHER" id="PTHR11923">
    <property type="entry name" value="SCAVENGER RECEPTOR CLASS B TYPE-1 SR-B1"/>
    <property type="match status" value="1"/>
</dbReference>
<keyword evidence="8 12" id="KW-0472">Membrane</keyword>
<evidence type="ECO:0000256" key="10">
    <source>
        <dbReference type="ARBA" id="ARBA00023170"/>
    </source>
</evidence>
<sequence>MKLRKHFKIAIGSAIVGVFGVLFGWLIFPTVLKSQLKKEMALSKKTDARKMWEKVPFALDFKVYLFNYTNVDEIHKGGVPIVKEVGPYYFEEWKEKVDIVDNDEDDTVTYKKLDTFYFKKDKSGPGLTGDEIITLPHAFILSLVTIISRDKPAMLNMAGKALNGIFDNPPNMFLKARALDVLFDGININCARTEFAPKAVCTALKKEAGNQLKILENNQFLFSFFGMKNHTVDSHVVKVSRGMKNVMDVAKVLEIDGKPQMDKFRDKCDLFDGTDGTKFPPFMTNQPVASFSTDTCRTFKPWYQKQSSYQGIKTLRYISNIGDYANDPELNCFCDTPDSCPKKGFMDATKCLSAPLYVTLPHLLDCDPEEQKNVKGLSPDVEAHGIAIDFEPITGTPMTARQRVQFNLRLIKTDKIEQCKELPDTIAPLFWIEEGYALDRDFVKLLKHQLFLPKRIVGVVRWLLVSIGILGTFGSLVFHFKDRIIQFAIPSNATSVTKIKPEEENKKQISVIGNTQDATELAKIDM</sequence>
<keyword evidence="4" id="KW-0716">Sensory transduction</keyword>
<evidence type="ECO:0000256" key="5">
    <source>
        <dbReference type="ARBA" id="ARBA00022692"/>
    </source>
</evidence>
<dbReference type="GO" id="GO:0005044">
    <property type="term" value="F:scavenger receptor activity"/>
    <property type="evidence" value="ECO:0007669"/>
    <property type="project" value="TreeGrafter"/>
</dbReference>
<organism evidence="13">
    <name type="scientific">Histia rhodope</name>
    <dbReference type="NCBI Taxonomy" id="1453155"/>
    <lineage>
        <taxon>Eukaryota</taxon>
        <taxon>Metazoa</taxon>
        <taxon>Ecdysozoa</taxon>
        <taxon>Arthropoda</taxon>
        <taxon>Hexapoda</taxon>
        <taxon>Insecta</taxon>
        <taxon>Pterygota</taxon>
        <taxon>Neoptera</taxon>
        <taxon>Endopterygota</taxon>
        <taxon>Lepidoptera</taxon>
        <taxon>Glossata</taxon>
        <taxon>Ditrysia</taxon>
        <taxon>Zygaenoidea</taxon>
        <taxon>Zygaenidae</taxon>
        <taxon>Chalcosiinae</taxon>
        <taxon>Histia</taxon>
    </lineage>
</organism>
<evidence type="ECO:0000256" key="6">
    <source>
        <dbReference type="ARBA" id="ARBA00022725"/>
    </source>
</evidence>
<evidence type="ECO:0000256" key="1">
    <source>
        <dbReference type="ARBA" id="ARBA00004651"/>
    </source>
</evidence>
<keyword evidence="5 12" id="KW-0812">Transmembrane</keyword>
<feature type="transmembrane region" description="Helical" evidence="12">
    <location>
        <begin position="7"/>
        <end position="28"/>
    </location>
</feature>
<dbReference type="AlphaFoldDB" id="A0A7G4KBY2"/>
<keyword evidence="3" id="KW-1003">Cell membrane</keyword>
<evidence type="ECO:0000256" key="12">
    <source>
        <dbReference type="SAM" id="Phobius"/>
    </source>
</evidence>
<evidence type="ECO:0000256" key="9">
    <source>
        <dbReference type="ARBA" id="ARBA00023157"/>
    </source>
</evidence>
<comment type="subcellular location">
    <subcellularLocation>
        <location evidence="1">Cell membrane</location>
        <topology evidence="1">Multi-pass membrane protein</topology>
    </subcellularLocation>
</comment>
<gene>
    <name evidence="13" type="primary">SNMP1</name>
</gene>
<evidence type="ECO:0000256" key="4">
    <source>
        <dbReference type="ARBA" id="ARBA00022606"/>
    </source>
</evidence>
<dbReference type="PANTHER" id="PTHR11923:SF69">
    <property type="entry name" value="SENSORY NEURON MEMBRANE PROTEIN 1"/>
    <property type="match status" value="1"/>
</dbReference>
<name>A0A7G4KBY2_9NEOP</name>
<dbReference type="Pfam" id="PF01130">
    <property type="entry name" value="CD36"/>
    <property type="match status" value="1"/>
</dbReference>
<evidence type="ECO:0000256" key="8">
    <source>
        <dbReference type="ARBA" id="ARBA00023136"/>
    </source>
</evidence>
<evidence type="ECO:0000256" key="2">
    <source>
        <dbReference type="ARBA" id="ARBA00010532"/>
    </source>
</evidence>
<dbReference type="GO" id="GO:0005886">
    <property type="term" value="C:plasma membrane"/>
    <property type="evidence" value="ECO:0007669"/>
    <property type="project" value="UniProtKB-SubCell"/>
</dbReference>
<keyword evidence="9" id="KW-1015">Disulfide bond</keyword>
<keyword evidence="11" id="KW-0325">Glycoprotein</keyword>
<evidence type="ECO:0000256" key="11">
    <source>
        <dbReference type="ARBA" id="ARBA00023180"/>
    </source>
</evidence>
<proteinExistence type="evidence at transcript level"/>
<protein>
    <submittedName>
        <fullName evidence="13">Sensory neuron membrane protein</fullName>
    </submittedName>
</protein>
<dbReference type="GO" id="GO:0005737">
    <property type="term" value="C:cytoplasm"/>
    <property type="evidence" value="ECO:0007669"/>
    <property type="project" value="TreeGrafter"/>
</dbReference>
<reference evidence="13" key="1">
    <citation type="submission" date="2019-09" db="EMBL/GenBank/DDBJ databases">
        <authorList>
            <person name="Yang H."/>
        </authorList>
    </citation>
    <scope>NUCLEOTIDE SEQUENCE</scope>
</reference>